<feature type="region of interest" description="Disordered" evidence="1">
    <location>
        <begin position="1"/>
        <end position="51"/>
    </location>
</feature>
<dbReference type="EMBL" id="CM009754">
    <property type="protein sequence ID" value="PUZ51319.1"/>
    <property type="molecule type" value="Genomic_DNA"/>
</dbReference>
<accession>A0A2T7D6U7</accession>
<keyword evidence="3" id="KW-1185">Reference proteome</keyword>
<organism evidence="2 3">
    <name type="scientific">Panicum hallii var. hallii</name>
    <dbReference type="NCBI Taxonomy" id="1504633"/>
    <lineage>
        <taxon>Eukaryota</taxon>
        <taxon>Viridiplantae</taxon>
        <taxon>Streptophyta</taxon>
        <taxon>Embryophyta</taxon>
        <taxon>Tracheophyta</taxon>
        <taxon>Spermatophyta</taxon>
        <taxon>Magnoliopsida</taxon>
        <taxon>Liliopsida</taxon>
        <taxon>Poales</taxon>
        <taxon>Poaceae</taxon>
        <taxon>PACMAD clade</taxon>
        <taxon>Panicoideae</taxon>
        <taxon>Panicodae</taxon>
        <taxon>Paniceae</taxon>
        <taxon>Panicinae</taxon>
        <taxon>Panicum</taxon>
        <taxon>Panicum sect. Panicum</taxon>
    </lineage>
</organism>
<feature type="compositionally biased region" description="Basic residues" evidence="1">
    <location>
        <begin position="30"/>
        <end position="51"/>
    </location>
</feature>
<dbReference type="Gramene" id="PUZ51319">
    <property type="protein sequence ID" value="PUZ51319"/>
    <property type="gene ID" value="GQ55_6G174400"/>
</dbReference>
<reference evidence="2 3" key="1">
    <citation type="submission" date="2018-04" db="EMBL/GenBank/DDBJ databases">
        <title>WGS assembly of Panicum hallii var. hallii HAL2.</title>
        <authorList>
            <person name="Lovell J."/>
            <person name="Jenkins J."/>
            <person name="Lowry D."/>
            <person name="Mamidi S."/>
            <person name="Sreedasyam A."/>
            <person name="Weng X."/>
            <person name="Barry K."/>
            <person name="Bonette J."/>
            <person name="Campitelli B."/>
            <person name="Daum C."/>
            <person name="Gordon S."/>
            <person name="Gould B."/>
            <person name="Lipzen A."/>
            <person name="MacQueen A."/>
            <person name="Palacio-Mejia J."/>
            <person name="Plott C."/>
            <person name="Shakirov E."/>
            <person name="Shu S."/>
            <person name="Yoshinaga Y."/>
            <person name="Zane M."/>
            <person name="Rokhsar D."/>
            <person name="Grimwood J."/>
            <person name="Schmutz J."/>
            <person name="Juenger T."/>
        </authorList>
    </citation>
    <scope>NUCLEOTIDE SEQUENCE [LARGE SCALE GENOMIC DNA]</scope>
    <source>
        <strain evidence="3">cv. HAL2</strain>
    </source>
</reference>
<dbReference type="AlphaFoldDB" id="A0A2T7D6U7"/>
<evidence type="ECO:0000313" key="2">
    <source>
        <dbReference type="EMBL" id="PUZ51319.1"/>
    </source>
</evidence>
<sequence length="157" mass="17144">MMYLPVKLEAPKMTTSNTSSSRGAMAGGRAPRRCRGSRRRAASGCHRPHTGQRRGLAGQLCGALEGGWPGRRLTRLRSHLGGDGTRLRGQHDEQRPPARFAFGWRGRPVQLSGLPCCSLSVGRIPLLCAFDATALMVNHQNGLEMPWLKQENCKNGT</sequence>
<name>A0A2T7D6U7_9POAL</name>
<feature type="compositionally biased region" description="Low complexity" evidence="1">
    <location>
        <begin position="19"/>
        <end position="29"/>
    </location>
</feature>
<protein>
    <submittedName>
        <fullName evidence="2">Uncharacterized protein</fullName>
    </submittedName>
</protein>
<gene>
    <name evidence="2" type="ORF">GQ55_6G174400</name>
</gene>
<evidence type="ECO:0000313" key="3">
    <source>
        <dbReference type="Proteomes" id="UP000244336"/>
    </source>
</evidence>
<evidence type="ECO:0000256" key="1">
    <source>
        <dbReference type="SAM" id="MobiDB-lite"/>
    </source>
</evidence>
<proteinExistence type="predicted"/>
<dbReference type="Proteomes" id="UP000244336">
    <property type="component" value="Chromosome 6"/>
</dbReference>